<dbReference type="KEGG" id="amuc:Pan181_19930"/>
<name>A0A518AM47_9BACT</name>
<dbReference type="EMBL" id="CP036278">
    <property type="protein sequence ID" value="QDU55797.1"/>
    <property type="molecule type" value="Genomic_DNA"/>
</dbReference>
<dbReference type="Pfam" id="PF01906">
    <property type="entry name" value="YbjQ_1"/>
    <property type="match status" value="1"/>
</dbReference>
<keyword evidence="2" id="KW-0812">Transmembrane</keyword>
<evidence type="ECO:0008006" key="5">
    <source>
        <dbReference type="Google" id="ProtNLM"/>
    </source>
</evidence>
<dbReference type="Proteomes" id="UP000315750">
    <property type="component" value="Chromosome"/>
</dbReference>
<keyword evidence="2" id="KW-0472">Membrane</keyword>
<feature type="transmembrane region" description="Helical" evidence="2">
    <location>
        <begin position="6"/>
        <end position="30"/>
    </location>
</feature>
<dbReference type="PANTHER" id="PTHR34068:SF2">
    <property type="entry name" value="UPF0145 PROTEIN SCO3412"/>
    <property type="match status" value="1"/>
</dbReference>
<dbReference type="RefSeq" id="WP_145246605.1">
    <property type="nucleotide sequence ID" value="NZ_CP036278.1"/>
</dbReference>
<dbReference type="AlphaFoldDB" id="A0A518AM47"/>
<gene>
    <name evidence="3" type="ORF">Pan181_19930</name>
</gene>
<reference evidence="3 4" key="1">
    <citation type="submission" date="2019-02" db="EMBL/GenBank/DDBJ databases">
        <title>Deep-cultivation of Planctomycetes and their phenomic and genomic characterization uncovers novel biology.</title>
        <authorList>
            <person name="Wiegand S."/>
            <person name="Jogler M."/>
            <person name="Boedeker C."/>
            <person name="Pinto D."/>
            <person name="Vollmers J."/>
            <person name="Rivas-Marin E."/>
            <person name="Kohn T."/>
            <person name="Peeters S.H."/>
            <person name="Heuer A."/>
            <person name="Rast P."/>
            <person name="Oberbeckmann S."/>
            <person name="Bunk B."/>
            <person name="Jeske O."/>
            <person name="Meyerdierks A."/>
            <person name="Storesund J.E."/>
            <person name="Kallscheuer N."/>
            <person name="Luecker S."/>
            <person name="Lage O.M."/>
            <person name="Pohl T."/>
            <person name="Merkel B.J."/>
            <person name="Hornburger P."/>
            <person name="Mueller R.-W."/>
            <person name="Bruemmer F."/>
            <person name="Labrenz M."/>
            <person name="Spormann A.M."/>
            <person name="Op den Camp H."/>
            <person name="Overmann J."/>
            <person name="Amann R."/>
            <person name="Jetten M.S.M."/>
            <person name="Mascher T."/>
            <person name="Medema M.H."/>
            <person name="Devos D.P."/>
            <person name="Kaster A.-K."/>
            <person name="Ovreas L."/>
            <person name="Rohde M."/>
            <person name="Galperin M.Y."/>
            <person name="Jogler C."/>
        </authorList>
    </citation>
    <scope>NUCLEOTIDE SEQUENCE [LARGE SCALE GENOMIC DNA]</scope>
    <source>
        <strain evidence="3 4">Pan181</strain>
    </source>
</reference>
<evidence type="ECO:0000256" key="1">
    <source>
        <dbReference type="ARBA" id="ARBA00010751"/>
    </source>
</evidence>
<protein>
    <recommendedName>
        <fullName evidence="5">YbjQ family protein</fullName>
    </recommendedName>
</protein>
<proteinExistence type="inferred from homology"/>
<evidence type="ECO:0000256" key="2">
    <source>
        <dbReference type="SAM" id="Phobius"/>
    </source>
</evidence>
<dbReference type="OrthoDB" id="281957at2"/>
<dbReference type="PANTHER" id="PTHR34068">
    <property type="entry name" value="UPF0145 PROTEIN YBJQ"/>
    <property type="match status" value="1"/>
</dbReference>
<organism evidence="3 4">
    <name type="scientific">Aeoliella mucimassa</name>
    <dbReference type="NCBI Taxonomy" id="2527972"/>
    <lineage>
        <taxon>Bacteria</taxon>
        <taxon>Pseudomonadati</taxon>
        <taxon>Planctomycetota</taxon>
        <taxon>Planctomycetia</taxon>
        <taxon>Pirellulales</taxon>
        <taxon>Lacipirellulaceae</taxon>
        <taxon>Aeoliella</taxon>
    </lineage>
</organism>
<evidence type="ECO:0000313" key="3">
    <source>
        <dbReference type="EMBL" id="QDU55797.1"/>
    </source>
</evidence>
<accession>A0A518AM47</accession>
<dbReference type="InterPro" id="IPR035439">
    <property type="entry name" value="UPF0145_dom_sf"/>
</dbReference>
<dbReference type="InterPro" id="IPR002765">
    <property type="entry name" value="UPF0145_YbjQ-like"/>
</dbReference>
<comment type="similarity">
    <text evidence="1">Belongs to the UPF0145 family.</text>
</comment>
<dbReference type="Gene3D" id="3.30.110.70">
    <property type="entry name" value="Hypothetical protein apc22750. Chain B"/>
    <property type="match status" value="1"/>
</dbReference>
<keyword evidence="2" id="KW-1133">Transmembrane helix</keyword>
<keyword evidence="4" id="KW-1185">Reference proteome</keyword>
<evidence type="ECO:0000313" key="4">
    <source>
        <dbReference type="Proteomes" id="UP000315750"/>
    </source>
</evidence>
<sequence length="163" mass="17889">MDTQDLIALVLTVGGFVFMIGLGFFAGGWIERSHLQSLEERELQNHDFFVTQVKSHPGITGAGPVPKAFFAEAVISSDYLKTFLGSLRNFFGGEVMSFRTLMDRARREALQRIIAQARAEGYNAICNVRLETADIGGNTVPTGKQKPFVMCAILASATAYHRA</sequence>
<dbReference type="SUPFAM" id="SSF117782">
    <property type="entry name" value="YbjQ-like"/>
    <property type="match status" value="1"/>
</dbReference>